<dbReference type="EMBL" id="NCKU01002108">
    <property type="protein sequence ID" value="RWS10401.1"/>
    <property type="molecule type" value="Genomic_DNA"/>
</dbReference>
<name>A0A443R556_9ACAR</name>
<protein>
    <recommendedName>
        <fullName evidence="4">Kazal-like domain-containing protein</fullName>
    </recommendedName>
</protein>
<feature type="domain" description="Kazal-like" evidence="4">
    <location>
        <begin position="1"/>
        <end position="38"/>
    </location>
</feature>
<dbReference type="Pfam" id="PF07648">
    <property type="entry name" value="Kazal_2"/>
    <property type="match status" value="1"/>
</dbReference>
<dbReference type="InterPro" id="IPR036058">
    <property type="entry name" value="Kazal_dom_sf"/>
</dbReference>
<sequence>MPVCGSDGVTYENECELRVRSCKTQTPITVVARHSCGKCFLRSLVFD</sequence>
<dbReference type="GO" id="GO:0005576">
    <property type="term" value="C:extracellular region"/>
    <property type="evidence" value="ECO:0007669"/>
    <property type="project" value="TreeGrafter"/>
</dbReference>
<keyword evidence="3" id="KW-1015">Disulfide bond</keyword>
<evidence type="ECO:0000256" key="2">
    <source>
        <dbReference type="ARBA" id="ARBA00022900"/>
    </source>
</evidence>
<dbReference type="PROSITE" id="PS51465">
    <property type="entry name" value="KAZAL_2"/>
    <property type="match status" value="1"/>
</dbReference>
<evidence type="ECO:0000313" key="6">
    <source>
        <dbReference type="Proteomes" id="UP000285301"/>
    </source>
</evidence>
<keyword evidence="2" id="KW-0722">Serine protease inhibitor</keyword>
<dbReference type="AlphaFoldDB" id="A0A443R556"/>
<dbReference type="SMART" id="SM00280">
    <property type="entry name" value="KAZAL"/>
    <property type="match status" value="1"/>
</dbReference>
<proteinExistence type="predicted"/>
<reference evidence="5 6" key="1">
    <citation type="journal article" date="2018" name="Gigascience">
        <title>Genomes of trombidid mites reveal novel predicted allergens and laterally-transferred genes associated with secondary metabolism.</title>
        <authorList>
            <person name="Dong X."/>
            <person name="Chaisiri K."/>
            <person name="Xia D."/>
            <person name="Armstrong S.D."/>
            <person name="Fang Y."/>
            <person name="Donnelly M.J."/>
            <person name="Kadowaki T."/>
            <person name="McGarry J.W."/>
            <person name="Darby A.C."/>
            <person name="Makepeace B.L."/>
        </authorList>
    </citation>
    <scope>NUCLEOTIDE SEQUENCE [LARGE SCALE GENOMIC DNA]</scope>
    <source>
        <strain evidence="5">UoL-WK</strain>
    </source>
</reference>
<dbReference type="InterPro" id="IPR002350">
    <property type="entry name" value="Kazal_dom"/>
</dbReference>
<dbReference type="PANTHER" id="PTHR10913">
    <property type="entry name" value="FOLLISTATIN-RELATED"/>
    <property type="match status" value="1"/>
</dbReference>
<dbReference type="Gene3D" id="3.30.60.30">
    <property type="match status" value="1"/>
</dbReference>
<organism evidence="5 6">
    <name type="scientific">Dinothrombium tinctorium</name>
    <dbReference type="NCBI Taxonomy" id="1965070"/>
    <lineage>
        <taxon>Eukaryota</taxon>
        <taxon>Metazoa</taxon>
        <taxon>Ecdysozoa</taxon>
        <taxon>Arthropoda</taxon>
        <taxon>Chelicerata</taxon>
        <taxon>Arachnida</taxon>
        <taxon>Acari</taxon>
        <taxon>Acariformes</taxon>
        <taxon>Trombidiformes</taxon>
        <taxon>Prostigmata</taxon>
        <taxon>Anystina</taxon>
        <taxon>Parasitengona</taxon>
        <taxon>Trombidioidea</taxon>
        <taxon>Trombidiidae</taxon>
        <taxon>Dinothrombium</taxon>
    </lineage>
</organism>
<dbReference type="GO" id="GO:0030154">
    <property type="term" value="P:cell differentiation"/>
    <property type="evidence" value="ECO:0007669"/>
    <property type="project" value="TreeGrafter"/>
</dbReference>
<accession>A0A443R556</accession>
<dbReference type="CDD" id="cd00104">
    <property type="entry name" value="KAZAL_FS"/>
    <property type="match status" value="1"/>
</dbReference>
<evidence type="ECO:0000256" key="3">
    <source>
        <dbReference type="ARBA" id="ARBA00023157"/>
    </source>
</evidence>
<dbReference type="OrthoDB" id="6516407at2759"/>
<keyword evidence="1" id="KW-0646">Protease inhibitor</keyword>
<gene>
    <name evidence="5" type="ORF">B4U79_14502</name>
</gene>
<evidence type="ECO:0000256" key="1">
    <source>
        <dbReference type="ARBA" id="ARBA00022690"/>
    </source>
</evidence>
<evidence type="ECO:0000313" key="5">
    <source>
        <dbReference type="EMBL" id="RWS10401.1"/>
    </source>
</evidence>
<dbReference type="InterPro" id="IPR050653">
    <property type="entry name" value="Prot_Inhib_GrowthFact_Antg"/>
</dbReference>
<comment type="caution">
    <text evidence="5">The sequence shown here is derived from an EMBL/GenBank/DDBJ whole genome shotgun (WGS) entry which is preliminary data.</text>
</comment>
<dbReference type="PANTHER" id="PTHR10913:SF45">
    <property type="entry name" value="FOLLISTATIN, ISOFORM A-RELATED"/>
    <property type="match status" value="1"/>
</dbReference>
<evidence type="ECO:0000259" key="4">
    <source>
        <dbReference type="PROSITE" id="PS51465"/>
    </source>
</evidence>
<keyword evidence="6" id="KW-1185">Reference proteome</keyword>
<dbReference type="SUPFAM" id="SSF100895">
    <property type="entry name" value="Kazal-type serine protease inhibitors"/>
    <property type="match status" value="1"/>
</dbReference>
<dbReference type="Proteomes" id="UP000285301">
    <property type="component" value="Unassembled WGS sequence"/>
</dbReference>